<evidence type="ECO:0000256" key="4">
    <source>
        <dbReference type="ARBA" id="ARBA00022475"/>
    </source>
</evidence>
<feature type="transmembrane region" description="Helical" evidence="9">
    <location>
        <begin position="283"/>
        <end position="300"/>
    </location>
</feature>
<dbReference type="PANTHER" id="PTHR43528">
    <property type="entry name" value="ALPHA-KETOGLUTARATE PERMEASE"/>
    <property type="match status" value="1"/>
</dbReference>
<sequence length="435" mass="45060">MTASGPGRSPRPVLTGPPRRALFAGAVGNFIEWYEFGVYGYFATIIAARFFTPEGGGEAEGLVRTYASFALAFFFRPVGAALFGRLGDRIGRRPVLVLVIVLMTVATTLIGALPTYDTVGAAAPWLLTLLRVLQGLSAGGEFGGAVSVMTEFAPAGGRGLYGAWQSFTVALGLLGGAGVAALLATVLSPEALESWGWRLPFLLTLPLGLGALWLRLRLDETPAFRREHEEGTAPVRPPVPETARAIALGAGRVMGWAAAGYTFLVVLPSYLQNSLDATFRQALLATVLANLGFAVTILPAGRLSDRVGRRPVMLTGALAVTVLALPLLDLLQDTGTSTAAKGVAVCAAGAVVGLMAGPGPAMLSEMFPTSVRYTGLGLAYSLSNAVFSGCAGLIITETVKRTGNVDVPAYYAAATCAVSALALLTLRKPTAGQGS</sequence>
<dbReference type="InterPro" id="IPR005829">
    <property type="entry name" value="Sugar_transporter_CS"/>
</dbReference>
<dbReference type="EMBL" id="JARAWJ010000038">
    <property type="protein sequence ID" value="MDX3042483.1"/>
    <property type="molecule type" value="Genomic_DNA"/>
</dbReference>
<comment type="subcellular location">
    <subcellularLocation>
        <location evidence="1">Cell membrane</location>
        <topology evidence="1">Multi-pass membrane protein</topology>
    </subcellularLocation>
</comment>
<feature type="transmembrane region" description="Helical" evidence="9">
    <location>
        <begin position="63"/>
        <end position="83"/>
    </location>
</feature>
<dbReference type="Proteomes" id="UP001282474">
    <property type="component" value="Unassembled WGS sequence"/>
</dbReference>
<dbReference type="PROSITE" id="PS50850">
    <property type="entry name" value="MFS"/>
    <property type="match status" value="1"/>
</dbReference>
<feature type="transmembrane region" description="Helical" evidence="9">
    <location>
        <begin position="195"/>
        <end position="216"/>
    </location>
</feature>
<keyword evidence="8 9" id="KW-0472">Membrane</keyword>
<name>A0ABU4MY84_9ACTN</name>
<feature type="transmembrane region" description="Helical" evidence="9">
    <location>
        <begin position="160"/>
        <end position="183"/>
    </location>
</feature>
<dbReference type="PROSITE" id="PS00216">
    <property type="entry name" value="SUGAR_TRANSPORT_1"/>
    <property type="match status" value="1"/>
</dbReference>
<keyword evidence="7 9" id="KW-1133">Transmembrane helix</keyword>
<evidence type="ECO:0000259" key="10">
    <source>
        <dbReference type="PROSITE" id="PS50850"/>
    </source>
</evidence>
<feature type="transmembrane region" description="Helical" evidence="9">
    <location>
        <begin position="342"/>
        <end position="363"/>
    </location>
</feature>
<feature type="transmembrane region" description="Helical" evidence="9">
    <location>
        <begin position="375"/>
        <end position="395"/>
    </location>
</feature>
<feature type="domain" description="Major facilitator superfamily (MFS) profile" evidence="10">
    <location>
        <begin position="21"/>
        <end position="431"/>
    </location>
</feature>
<evidence type="ECO:0000256" key="5">
    <source>
        <dbReference type="ARBA" id="ARBA00022692"/>
    </source>
</evidence>
<keyword evidence="3" id="KW-0813">Transport</keyword>
<keyword evidence="6" id="KW-0769">Symport</keyword>
<evidence type="ECO:0000256" key="3">
    <source>
        <dbReference type="ARBA" id="ARBA00022448"/>
    </source>
</evidence>
<dbReference type="InterPro" id="IPR005828">
    <property type="entry name" value="MFS_sugar_transport-like"/>
</dbReference>
<dbReference type="Pfam" id="PF07690">
    <property type="entry name" value="MFS_1"/>
    <property type="match status" value="1"/>
</dbReference>
<comment type="caution">
    <text evidence="11">The sequence shown here is derived from an EMBL/GenBank/DDBJ whole genome shotgun (WGS) entry which is preliminary data.</text>
</comment>
<evidence type="ECO:0000256" key="8">
    <source>
        <dbReference type="ARBA" id="ARBA00023136"/>
    </source>
</evidence>
<evidence type="ECO:0000313" key="11">
    <source>
        <dbReference type="EMBL" id="MDX3042483.1"/>
    </source>
</evidence>
<evidence type="ECO:0000256" key="2">
    <source>
        <dbReference type="ARBA" id="ARBA00008240"/>
    </source>
</evidence>
<accession>A0ABU4MY84</accession>
<dbReference type="InterPro" id="IPR036259">
    <property type="entry name" value="MFS_trans_sf"/>
</dbReference>
<keyword evidence="12" id="KW-1185">Reference proteome</keyword>
<gene>
    <name evidence="11" type="ORF">PV383_35675</name>
</gene>
<dbReference type="InterPro" id="IPR020846">
    <property type="entry name" value="MFS_dom"/>
</dbReference>
<dbReference type="Pfam" id="PF00083">
    <property type="entry name" value="Sugar_tr"/>
    <property type="match status" value="1"/>
</dbReference>
<protein>
    <submittedName>
        <fullName evidence="11">MFS transporter</fullName>
    </submittedName>
</protein>
<feature type="transmembrane region" description="Helical" evidence="9">
    <location>
        <begin position="253"/>
        <end position="271"/>
    </location>
</feature>
<feature type="transmembrane region" description="Helical" evidence="9">
    <location>
        <begin position="21"/>
        <end position="51"/>
    </location>
</feature>
<evidence type="ECO:0000256" key="1">
    <source>
        <dbReference type="ARBA" id="ARBA00004651"/>
    </source>
</evidence>
<reference evidence="11 12" key="1">
    <citation type="journal article" date="2023" name="Microb. Genom.">
        <title>Mesoterricola silvestris gen. nov., sp. nov., Mesoterricola sediminis sp. nov., Geothrix oryzae sp. nov., Geothrix edaphica sp. nov., Geothrix rubra sp. nov., and Geothrix limicola sp. nov., six novel members of Acidobacteriota isolated from soils.</title>
        <authorList>
            <person name="Weisberg A.J."/>
            <person name="Pearce E."/>
            <person name="Kramer C.G."/>
            <person name="Chang J.H."/>
            <person name="Clarke C.R."/>
        </authorList>
    </citation>
    <scope>NUCLEOTIDE SEQUENCE [LARGE SCALE GENOMIC DNA]</scope>
    <source>
        <strain evidence="11 12">NE20-4-1</strain>
    </source>
</reference>
<evidence type="ECO:0000313" key="12">
    <source>
        <dbReference type="Proteomes" id="UP001282474"/>
    </source>
</evidence>
<keyword evidence="4" id="KW-1003">Cell membrane</keyword>
<dbReference type="Gene3D" id="1.20.1250.20">
    <property type="entry name" value="MFS general substrate transporter like domains"/>
    <property type="match status" value="2"/>
</dbReference>
<dbReference type="InterPro" id="IPR011701">
    <property type="entry name" value="MFS"/>
</dbReference>
<proteinExistence type="inferred from homology"/>
<feature type="transmembrane region" description="Helical" evidence="9">
    <location>
        <begin position="407"/>
        <end position="426"/>
    </location>
</feature>
<organism evidence="11 12">
    <name type="scientific">Streptomyces caniscabiei</name>
    <dbReference type="NCBI Taxonomy" id="2746961"/>
    <lineage>
        <taxon>Bacteria</taxon>
        <taxon>Bacillati</taxon>
        <taxon>Actinomycetota</taxon>
        <taxon>Actinomycetes</taxon>
        <taxon>Kitasatosporales</taxon>
        <taxon>Streptomycetaceae</taxon>
        <taxon>Streptomyces</taxon>
    </lineage>
</organism>
<dbReference type="InterPro" id="IPR051084">
    <property type="entry name" value="H+-coupled_symporters"/>
</dbReference>
<feature type="transmembrane region" description="Helical" evidence="9">
    <location>
        <begin position="312"/>
        <end position="330"/>
    </location>
</feature>
<evidence type="ECO:0000256" key="7">
    <source>
        <dbReference type="ARBA" id="ARBA00022989"/>
    </source>
</evidence>
<dbReference type="RefSeq" id="WP_193379925.1">
    <property type="nucleotide sequence ID" value="NZ_JABXWF010000006.1"/>
</dbReference>
<dbReference type="SUPFAM" id="SSF103473">
    <property type="entry name" value="MFS general substrate transporter"/>
    <property type="match status" value="1"/>
</dbReference>
<feature type="transmembrane region" description="Helical" evidence="9">
    <location>
        <begin position="95"/>
        <end position="113"/>
    </location>
</feature>
<comment type="similarity">
    <text evidence="2">Belongs to the major facilitator superfamily. Metabolite:H+ Symporter (MHS) family (TC 2.A.1.6) family.</text>
</comment>
<evidence type="ECO:0000256" key="9">
    <source>
        <dbReference type="SAM" id="Phobius"/>
    </source>
</evidence>
<dbReference type="PANTHER" id="PTHR43528:SF1">
    <property type="entry name" value="ALPHA-KETOGLUTARATE PERMEASE"/>
    <property type="match status" value="1"/>
</dbReference>
<evidence type="ECO:0000256" key="6">
    <source>
        <dbReference type="ARBA" id="ARBA00022847"/>
    </source>
</evidence>
<keyword evidence="5 9" id="KW-0812">Transmembrane</keyword>